<dbReference type="VEuPathDB" id="FungiDB:PCH_Pc18g03570"/>
<dbReference type="AlphaFoldDB" id="B6HBC3"/>
<evidence type="ECO:0000313" key="1">
    <source>
        <dbReference type="EMBL" id="CAP94581.1"/>
    </source>
</evidence>
<reference evidence="1 2" key="1">
    <citation type="journal article" date="2008" name="Nat. Biotechnol.">
        <title>Genome sequencing and analysis of the filamentous fungus Penicillium chrysogenum.</title>
        <authorList>
            <person name="van den Berg M.A."/>
            <person name="Albang R."/>
            <person name="Albermann K."/>
            <person name="Badger J.H."/>
            <person name="Daran J.-M."/>
            <person name="Driessen A.J.M."/>
            <person name="Garcia-Estrada C."/>
            <person name="Fedorova N.D."/>
            <person name="Harris D.M."/>
            <person name="Heijne W.H.M."/>
            <person name="Joardar V.S."/>
            <person name="Kiel J.A.K.W."/>
            <person name="Kovalchuk A."/>
            <person name="Martin J.F."/>
            <person name="Nierman W.C."/>
            <person name="Nijland J.G."/>
            <person name="Pronk J.T."/>
            <person name="Roubos J.A."/>
            <person name="van der Klei I.J."/>
            <person name="van Peij N.N.M.E."/>
            <person name="Veenhuis M."/>
            <person name="von Doehren H."/>
            <person name="Wagner C."/>
            <person name="Wortman J.R."/>
            <person name="Bovenberg R.A.L."/>
        </authorList>
    </citation>
    <scope>NUCLEOTIDE SEQUENCE [LARGE SCALE GENOMIC DNA]</scope>
    <source>
        <strain evidence="2">ATCC 28089 / DSM 1075 / NRRL 1951 / Wisconsin 54-1255</strain>
    </source>
</reference>
<dbReference type="EMBL" id="AM920433">
    <property type="protein sequence ID" value="CAP94581.1"/>
    <property type="molecule type" value="Genomic_DNA"/>
</dbReference>
<accession>B6HBC3</accession>
<gene>
    <name evidence="1" type="ORF">Pc18g03570</name>
    <name evidence="1" type="ORF">PCH_Pc18g03570</name>
</gene>
<dbReference type="OrthoDB" id="10390634at2759"/>
<sequence>MACPDTNDSHLPMRLKAEALSEPSRSRNDSQEYLLVRQYDQPSYDRGIGGQGHVTALVQSRAIKLKIKTFPPHTFPPSAIIRVLETRESNPLMSGIVEDLDPTCRQLNARGNGVFCIDGSVGLNMCYCPRGMGSEGSSRTWIITEQAAKRWARGQTGRSGKQVESGGVGLRWPNSALLLITPMDVSEISVFFLTHASSVRCTSLYCQFNKYNLLGLQRNIEIVKNIMTEVKEVKVWGCTMMYRNAEMDETPRQ</sequence>
<name>B6HBC3_PENRW</name>
<keyword evidence="2" id="KW-1185">Reference proteome</keyword>
<dbReference type="Proteomes" id="UP000000724">
    <property type="component" value="Contig Pc00c18"/>
</dbReference>
<dbReference type="HOGENOM" id="CLU_1098804_0_0_1"/>
<evidence type="ECO:0000313" key="2">
    <source>
        <dbReference type="Proteomes" id="UP000000724"/>
    </source>
</evidence>
<organism evidence="1 2">
    <name type="scientific">Penicillium rubens (strain ATCC 28089 / DSM 1075 / NRRL 1951 / Wisconsin 54-1255)</name>
    <name type="common">Penicillium chrysogenum</name>
    <dbReference type="NCBI Taxonomy" id="500485"/>
    <lineage>
        <taxon>Eukaryota</taxon>
        <taxon>Fungi</taxon>
        <taxon>Dikarya</taxon>
        <taxon>Ascomycota</taxon>
        <taxon>Pezizomycotina</taxon>
        <taxon>Eurotiomycetes</taxon>
        <taxon>Eurotiomycetidae</taxon>
        <taxon>Eurotiales</taxon>
        <taxon>Aspergillaceae</taxon>
        <taxon>Penicillium</taxon>
        <taxon>Penicillium chrysogenum species complex</taxon>
    </lineage>
</organism>
<protein>
    <submittedName>
        <fullName evidence="1">Uncharacterized protein</fullName>
    </submittedName>
</protein>
<proteinExistence type="predicted"/>